<accession>A0ABS5L038</accession>
<evidence type="ECO:0000256" key="1">
    <source>
        <dbReference type="SAM" id="Phobius"/>
    </source>
</evidence>
<dbReference type="InterPro" id="IPR018580">
    <property type="entry name" value="Uncharacterised_YfhO"/>
</dbReference>
<comment type="caution">
    <text evidence="2">The sequence shown here is derived from an EMBL/GenBank/DDBJ whole genome shotgun (WGS) entry which is preliminary data.</text>
</comment>
<keyword evidence="1" id="KW-0812">Transmembrane</keyword>
<feature type="transmembrane region" description="Helical" evidence="1">
    <location>
        <begin position="53"/>
        <end position="75"/>
    </location>
</feature>
<keyword evidence="1" id="KW-0472">Membrane</keyword>
<dbReference type="PANTHER" id="PTHR38454">
    <property type="entry name" value="INTEGRAL MEMBRANE PROTEIN-RELATED"/>
    <property type="match status" value="1"/>
</dbReference>
<feature type="transmembrane region" description="Helical" evidence="1">
    <location>
        <begin position="372"/>
        <end position="390"/>
    </location>
</feature>
<reference evidence="2 3" key="1">
    <citation type="submission" date="2020-02" db="EMBL/GenBank/DDBJ databases">
        <title>Acidophilic actinobacteria isolated from forest soil.</title>
        <authorList>
            <person name="Golinska P."/>
        </authorList>
    </citation>
    <scope>NUCLEOTIDE SEQUENCE [LARGE SCALE GENOMIC DNA]</scope>
    <source>
        <strain evidence="2 3">NL8</strain>
    </source>
</reference>
<feature type="transmembrane region" description="Helical" evidence="1">
    <location>
        <begin position="448"/>
        <end position="467"/>
    </location>
</feature>
<feature type="transmembrane region" description="Helical" evidence="1">
    <location>
        <begin position="243"/>
        <end position="267"/>
    </location>
</feature>
<dbReference type="RefSeq" id="WP_212016554.1">
    <property type="nucleotide sequence ID" value="NZ_JAAFYZ010000151.1"/>
</dbReference>
<protein>
    <submittedName>
        <fullName evidence="2">YfhO family protein</fullName>
    </submittedName>
</protein>
<feature type="transmembrane region" description="Helical" evidence="1">
    <location>
        <begin position="397"/>
        <end position="419"/>
    </location>
</feature>
<feature type="transmembrane region" description="Helical" evidence="1">
    <location>
        <begin position="479"/>
        <end position="498"/>
    </location>
</feature>
<keyword evidence="1" id="KW-1133">Transmembrane helix</keyword>
<feature type="transmembrane region" description="Helical" evidence="1">
    <location>
        <begin position="297"/>
        <end position="322"/>
    </location>
</feature>
<feature type="transmembrane region" description="Helical" evidence="1">
    <location>
        <begin position="195"/>
        <end position="214"/>
    </location>
</feature>
<organism evidence="2 3">
    <name type="scientific">Catenulispora pinistramenti</name>
    <dbReference type="NCBI Taxonomy" id="2705254"/>
    <lineage>
        <taxon>Bacteria</taxon>
        <taxon>Bacillati</taxon>
        <taxon>Actinomycetota</taxon>
        <taxon>Actinomycetes</taxon>
        <taxon>Catenulisporales</taxon>
        <taxon>Catenulisporaceae</taxon>
        <taxon>Catenulispora</taxon>
    </lineage>
</organism>
<feature type="transmembrane region" description="Helical" evidence="1">
    <location>
        <begin position="526"/>
        <end position="547"/>
    </location>
</feature>
<feature type="transmembrane region" description="Helical" evidence="1">
    <location>
        <begin position="168"/>
        <end position="186"/>
    </location>
</feature>
<dbReference type="PANTHER" id="PTHR38454:SF1">
    <property type="entry name" value="INTEGRAL MEMBRANE PROTEIN"/>
    <property type="match status" value="1"/>
</dbReference>
<feature type="transmembrane region" description="Helical" evidence="1">
    <location>
        <begin position="559"/>
        <end position="580"/>
    </location>
</feature>
<sequence>MTGIRESSGSEPTFAPVAAVADPNAVRVEPTAAARAERPPLAARAWKRRPRALTVMAVLGVLLFALWGIGGPLFGTSTLTPTDEMVSNGPWVSAGFAGTVPSNTYLDDTYTSELPSEILFKQQLDHGKVAQWNPYGAGGSALGAIPDYAFYSPLSVPFYVLPSWLAPAYERLLEIVCSVGGAFLFLRRVSLSRPAALLGGITFAGSGFMVAWLGFPQTRVAAFIPVLFWTIERFIQERRARDAALAALPVAALFLGGFPSVAGYALLTGTAYAVVRLAGEHREELRRRVFRPLVRPVLYLAGSLAAGIGLALFQLIPFLSFFGTWMIQGRSQSASATLPVPSVLTMVAPWSFGTVDAKDPIQFVLSTNMVEAVSYIGAAAAVLVVAAIAMPRRGRALLPVGTWVFVIGATLAWIELIYLGGPPLALLQRLPGARALFEQNFIGRARSILGFLLAVLVAVGFELLVRARAQEEQTWPRRRWWAAVVVAGGVASAGVMVYRGRTTMRVDAAASGQDVTKALHQYGSQIGSAAVIVAIAVACVVALRVAGRQAFIGRKQVRIVRFSAATTLIVLMAVQGAQFMQGYYPKSSKAMFYPVTDTHTFLADNLGEQRYASSYDAIVFGTGTAYDLRSVNGHNFLNADFAALMQGVPDGAVPYPTYVDFQPHDTKQATSPVLDRLGTKYWVAGPTDGVFGAVSAAARSGTTQLVPGQPVTVPVTGPLRGVSVTPEGNVPWDVAGLTKGTTIDVVIHDASGKVVATSSQLTGARAGTPLQVAVAADSVPAGTALTATITLHASAPLTVDADNGKPAVDTIDDTDDGLRVAYVGSSVIYERLNAMPRIRWASQSTVVASQDQRVAMLASGTVPDDTVVLSDPGPAASGQPAAVRVLSDGTDSISSTVNAQGSGYLVVADADQVGWQVTVDGKNAALVKADQGLVAVNVPAGTHTVTLHYGLPQQTAATWASGAVGVALLAVPAGEWWWERRRSRIGKGPVPWHS</sequence>
<dbReference type="EMBL" id="JAAFYZ010000151">
    <property type="protein sequence ID" value="MBS2551688.1"/>
    <property type="molecule type" value="Genomic_DNA"/>
</dbReference>
<evidence type="ECO:0000313" key="3">
    <source>
        <dbReference type="Proteomes" id="UP000730482"/>
    </source>
</evidence>
<proteinExistence type="predicted"/>
<keyword evidence="3" id="KW-1185">Reference proteome</keyword>
<name>A0ABS5L038_9ACTN</name>
<evidence type="ECO:0000313" key="2">
    <source>
        <dbReference type="EMBL" id="MBS2551688.1"/>
    </source>
</evidence>
<gene>
    <name evidence="2" type="ORF">KGQ19_32945</name>
</gene>
<dbReference type="Proteomes" id="UP000730482">
    <property type="component" value="Unassembled WGS sequence"/>
</dbReference>
<feature type="transmembrane region" description="Helical" evidence="1">
    <location>
        <begin position="956"/>
        <end position="978"/>
    </location>
</feature>
<dbReference type="Pfam" id="PF09586">
    <property type="entry name" value="YfhO"/>
    <property type="match status" value="1"/>
</dbReference>